<dbReference type="EMBL" id="CAADFS010000014">
    <property type="protein sequence ID" value="VFK42910.1"/>
    <property type="molecule type" value="Genomic_DNA"/>
</dbReference>
<dbReference type="AlphaFoldDB" id="A0A450YN01"/>
<organism evidence="1">
    <name type="scientific">Candidatus Kentrum sp. TC</name>
    <dbReference type="NCBI Taxonomy" id="2126339"/>
    <lineage>
        <taxon>Bacteria</taxon>
        <taxon>Pseudomonadati</taxon>
        <taxon>Pseudomonadota</taxon>
        <taxon>Gammaproteobacteria</taxon>
        <taxon>Candidatus Kentrum</taxon>
    </lineage>
</organism>
<gene>
    <name evidence="1" type="ORF">BECKTC1821D_GA0114238_101421</name>
    <name evidence="2" type="ORF">BECKTC1821F_GA0114240_101634</name>
</gene>
<evidence type="ECO:0000313" key="2">
    <source>
        <dbReference type="EMBL" id="VFK57284.1"/>
    </source>
</evidence>
<sequence length="43" mass="5173">MELCYQLDQIKPKNQEVICRFPDMAVRQERIKYIIADPIHAVR</sequence>
<evidence type="ECO:0000313" key="1">
    <source>
        <dbReference type="EMBL" id="VFK42910.1"/>
    </source>
</evidence>
<accession>A0A450YN01</accession>
<proteinExistence type="predicted"/>
<reference evidence="1" key="1">
    <citation type="submission" date="2019-02" db="EMBL/GenBank/DDBJ databases">
        <authorList>
            <person name="Gruber-Vodicka R. H."/>
            <person name="Seah K. B. B."/>
        </authorList>
    </citation>
    <scope>NUCLEOTIDE SEQUENCE</scope>
    <source>
        <strain evidence="1">BECK_BZ123</strain>
        <strain evidence="2">BECK_BZ126</strain>
    </source>
</reference>
<dbReference type="EMBL" id="CAADFW010000016">
    <property type="protein sequence ID" value="VFK57284.1"/>
    <property type="molecule type" value="Genomic_DNA"/>
</dbReference>
<protein>
    <submittedName>
        <fullName evidence="1">Uncharacterized protein</fullName>
    </submittedName>
</protein>
<name>A0A450YN01_9GAMM</name>